<evidence type="ECO:0008006" key="4">
    <source>
        <dbReference type="Google" id="ProtNLM"/>
    </source>
</evidence>
<reference evidence="2 3" key="1">
    <citation type="submission" date="2024-06" db="EMBL/GenBank/DDBJ databases">
        <title>The Natural Products Discovery Center: Release of the First 8490 Sequenced Strains for Exploring Actinobacteria Biosynthetic Diversity.</title>
        <authorList>
            <person name="Kalkreuter E."/>
            <person name="Kautsar S.A."/>
            <person name="Yang D."/>
            <person name="Bader C.D."/>
            <person name="Teijaro C.N."/>
            <person name="Fluegel L."/>
            <person name="Davis C.M."/>
            <person name="Simpson J.R."/>
            <person name="Lauterbach L."/>
            <person name="Steele A.D."/>
            <person name="Gui C."/>
            <person name="Meng S."/>
            <person name="Li G."/>
            <person name="Viehrig K."/>
            <person name="Ye F."/>
            <person name="Su P."/>
            <person name="Kiefer A.F."/>
            <person name="Nichols A."/>
            <person name="Cepeda A.J."/>
            <person name="Yan W."/>
            <person name="Fan B."/>
            <person name="Jiang Y."/>
            <person name="Adhikari A."/>
            <person name="Zheng C.-J."/>
            <person name="Schuster L."/>
            <person name="Cowan T.M."/>
            <person name="Smanski M.J."/>
            <person name="Chevrette M.G."/>
            <person name="De Carvalho L.P.S."/>
            <person name="Shen B."/>
        </authorList>
    </citation>
    <scope>NUCLEOTIDE SEQUENCE [LARGE SCALE GENOMIC DNA]</scope>
    <source>
        <strain evidence="2 3">NPDC050671</strain>
    </source>
</reference>
<evidence type="ECO:0000313" key="3">
    <source>
        <dbReference type="Proteomes" id="UP001551658"/>
    </source>
</evidence>
<dbReference type="Proteomes" id="UP001551658">
    <property type="component" value="Unassembled WGS sequence"/>
</dbReference>
<evidence type="ECO:0000313" key="2">
    <source>
        <dbReference type="EMBL" id="MEV0366579.1"/>
    </source>
</evidence>
<comment type="caution">
    <text evidence="2">The sequence shown here is derived from an EMBL/GenBank/DDBJ whole genome shotgun (WGS) entry which is preliminary data.</text>
</comment>
<keyword evidence="3" id="KW-1185">Reference proteome</keyword>
<name>A0ABV3FFV0_9NOCA</name>
<proteinExistence type="predicted"/>
<gene>
    <name evidence="2" type="ORF">AB0H72_28175</name>
</gene>
<feature type="region of interest" description="Disordered" evidence="1">
    <location>
        <begin position="57"/>
        <end position="78"/>
    </location>
</feature>
<protein>
    <recommendedName>
        <fullName evidence="4">HD domain-containing protein</fullName>
    </recommendedName>
</protein>
<dbReference type="RefSeq" id="WP_357984791.1">
    <property type="nucleotide sequence ID" value="NZ_JBFAIH010000020.1"/>
</dbReference>
<sequence length="299" mass="33402">MKLNNGILGVTSRVTGELIGNLKEASDCIANRVYRDKFLRGITQGIDHKSEADIYGSHQFGKKDSDNTDTSGAWPNRAEGSADEYLRSVYEDRYHVDGSAQAREYAHSLVSFPDRFHRIVAAHMKEYPHGGIWLGAGRLHDLGHAAWAATKRREQTPGGWPEGSTWDDASGMYSDEFRAMLVGHTQHSRRDTAPHEFGHALDDALGRPSKELVFSHFHTMVLRHIQETSPKIAEYFSRPGEAGKRELFAEGVAWRNRTMQNQSDGVDSTAQPQFYGSVAAGRHLTAFYSALERELGITQ</sequence>
<organism evidence="2 3">
    <name type="scientific">Nocardia fusca</name>
    <dbReference type="NCBI Taxonomy" id="941183"/>
    <lineage>
        <taxon>Bacteria</taxon>
        <taxon>Bacillati</taxon>
        <taxon>Actinomycetota</taxon>
        <taxon>Actinomycetes</taxon>
        <taxon>Mycobacteriales</taxon>
        <taxon>Nocardiaceae</taxon>
        <taxon>Nocardia</taxon>
    </lineage>
</organism>
<accession>A0ABV3FFV0</accession>
<dbReference type="EMBL" id="JBFAIH010000020">
    <property type="protein sequence ID" value="MEV0366579.1"/>
    <property type="molecule type" value="Genomic_DNA"/>
</dbReference>
<evidence type="ECO:0000256" key="1">
    <source>
        <dbReference type="SAM" id="MobiDB-lite"/>
    </source>
</evidence>